<evidence type="ECO:0000313" key="4">
    <source>
        <dbReference type="EMBL" id="TWR30975.1"/>
    </source>
</evidence>
<dbReference type="SUPFAM" id="SSF54631">
    <property type="entry name" value="CBS-domain pair"/>
    <property type="match status" value="1"/>
</dbReference>
<sequence>MKQVKHILARKGGRVIAVSPNTTVFNVLILMAEENIGSVIVSDGDHYMGLLTERDYARKIILMGKHSDDTTAAEIMSKNLPKITPESSIETCMVLMSEHNIRYLPVFDRDEKLCGIISVNDLVYATIHAQKETIEHLQVYIQS</sequence>
<dbReference type="InterPro" id="IPR046342">
    <property type="entry name" value="CBS_dom_sf"/>
</dbReference>
<dbReference type="InterPro" id="IPR051257">
    <property type="entry name" value="Diverse_CBS-Domain"/>
</dbReference>
<evidence type="ECO:0000313" key="5">
    <source>
        <dbReference type="Proteomes" id="UP000320042"/>
    </source>
</evidence>
<dbReference type="OrthoDB" id="9802114at2"/>
<dbReference type="EMBL" id="VOEJ01000001">
    <property type="protein sequence ID" value="TWR30975.1"/>
    <property type="molecule type" value="Genomic_DNA"/>
</dbReference>
<comment type="caution">
    <text evidence="4">The sequence shown here is derived from an EMBL/GenBank/DDBJ whole genome shotgun (WGS) entry which is preliminary data.</text>
</comment>
<dbReference type="PANTHER" id="PTHR43080">
    <property type="entry name" value="CBS DOMAIN-CONTAINING PROTEIN CBSX3, MITOCHONDRIAL"/>
    <property type="match status" value="1"/>
</dbReference>
<dbReference type="Gene3D" id="3.10.580.10">
    <property type="entry name" value="CBS-domain"/>
    <property type="match status" value="1"/>
</dbReference>
<reference evidence="4 5" key="1">
    <citation type="submission" date="2019-07" db="EMBL/GenBank/DDBJ databases">
        <authorList>
            <person name="Kim J."/>
        </authorList>
    </citation>
    <scope>NUCLEOTIDE SEQUENCE [LARGE SCALE GENOMIC DNA]</scope>
    <source>
        <strain evidence="5">dk17</strain>
    </source>
</reference>
<proteinExistence type="predicted"/>
<keyword evidence="5" id="KW-1185">Reference proteome</keyword>
<dbReference type="Pfam" id="PF00571">
    <property type="entry name" value="CBS"/>
    <property type="match status" value="2"/>
</dbReference>
<dbReference type="InterPro" id="IPR000644">
    <property type="entry name" value="CBS_dom"/>
</dbReference>
<keyword evidence="1 2" id="KW-0129">CBS domain</keyword>
<dbReference type="CDD" id="cd04623">
    <property type="entry name" value="CBS_pair_bac_euk"/>
    <property type="match status" value="1"/>
</dbReference>
<dbReference type="AlphaFoldDB" id="A0A563UHY7"/>
<dbReference type="PANTHER" id="PTHR43080:SF2">
    <property type="entry name" value="CBS DOMAIN-CONTAINING PROTEIN"/>
    <property type="match status" value="1"/>
</dbReference>
<gene>
    <name evidence="4" type="ORF">FPZ43_00380</name>
</gene>
<name>A0A563UHY7_9SPHI</name>
<dbReference type="SMART" id="SM00116">
    <property type="entry name" value="CBS"/>
    <property type="match status" value="2"/>
</dbReference>
<dbReference type="InterPro" id="IPR044725">
    <property type="entry name" value="CBSX3_CBS_dom"/>
</dbReference>
<organism evidence="4 5">
    <name type="scientific">Mucilaginibacter pallidiroseus</name>
    <dbReference type="NCBI Taxonomy" id="2599295"/>
    <lineage>
        <taxon>Bacteria</taxon>
        <taxon>Pseudomonadati</taxon>
        <taxon>Bacteroidota</taxon>
        <taxon>Sphingobacteriia</taxon>
        <taxon>Sphingobacteriales</taxon>
        <taxon>Sphingobacteriaceae</taxon>
        <taxon>Mucilaginibacter</taxon>
    </lineage>
</organism>
<dbReference type="Proteomes" id="UP000320042">
    <property type="component" value="Unassembled WGS sequence"/>
</dbReference>
<evidence type="ECO:0000259" key="3">
    <source>
        <dbReference type="PROSITE" id="PS51371"/>
    </source>
</evidence>
<dbReference type="PROSITE" id="PS51371">
    <property type="entry name" value="CBS"/>
    <property type="match status" value="2"/>
</dbReference>
<feature type="domain" description="CBS" evidence="3">
    <location>
        <begin position="76"/>
        <end position="132"/>
    </location>
</feature>
<accession>A0A563UHY7</accession>
<evidence type="ECO:0000256" key="1">
    <source>
        <dbReference type="ARBA" id="ARBA00023122"/>
    </source>
</evidence>
<feature type="domain" description="CBS" evidence="3">
    <location>
        <begin position="9"/>
        <end position="70"/>
    </location>
</feature>
<dbReference type="RefSeq" id="WP_146379872.1">
    <property type="nucleotide sequence ID" value="NZ_VOEJ01000001.1"/>
</dbReference>
<evidence type="ECO:0000256" key="2">
    <source>
        <dbReference type="PROSITE-ProRule" id="PRU00703"/>
    </source>
</evidence>
<protein>
    <submittedName>
        <fullName evidence="4">CBS domain-containing protein</fullName>
    </submittedName>
</protein>